<dbReference type="InterPro" id="IPR014710">
    <property type="entry name" value="RmlC-like_jellyroll"/>
</dbReference>
<dbReference type="PROSITE" id="PS01124">
    <property type="entry name" value="HTH_ARAC_FAMILY_2"/>
    <property type="match status" value="1"/>
</dbReference>
<evidence type="ECO:0000313" key="5">
    <source>
        <dbReference type="EMBL" id="OUD09118.1"/>
    </source>
</evidence>
<dbReference type="PROSITE" id="PS00041">
    <property type="entry name" value="HTH_ARAC_FAMILY_1"/>
    <property type="match status" value="1"/>
</dbReference>
<dbReference type="Pfam" id="PF02311">
    <property type="entry name" value="AraC_binding"/>
    <property type="match status" value="1"/>
</dbReference>
<reference evidence="5 6" key="1">
    <citation type="submission" date="2016-12" db="EMBL/GenBank/DDBJ databases">
        <title>The draft genome sequence of HSLHS2.</title>
        <authorList>
            <person name="Hu D."/>
            <person name="Wang L."/>
            <person name="Shao Z."/>
        </authorList>
    </citation>
    <scope>NUCLEOTIDE SEQUENCE [LARGE SCALE GENOMIC DNA]</scope>
    <source>
        <strain evidence="5">MCCC 1A06712</strain>
    </source>
</reference>
<accession>A0A251WYB7</accession>
<dbReference type="InterPro" id="IPR018062">
    <property type="entry name" value="HTH_AraC-typ_CS"/>
</dbReference>
<dbReference type="GO" id="GO:0003700">
    <property type="term" value="F:DNA-binding transcription factor activity"/>
    <property type="evidence" value="ECO:0007669"/>
    <property type="project" value="InterPro"/>
</dbReference>
<dbReference type="SMART" id="SM00342">
    <property type="entry name" value="HTH_ARAC"/>
    <property type="match status" value="1"/>
</dbReference>
<evidence type="ECO:0000259" key="4">
    <source>
        <dbReference type="PROSITE" id="PS01124"/>
    </source>
</evidence>
<dbReference type="InterPro" id="IPR011051">
    <property type="entry name" value="RmlC_Cupin_sf"/>
</dbReference>
<dbReference type="Gene3D" id="1.10.10.60">
    <property type="entry name" value="Homeodomain-like"/>
    <property type="match status" value="1"/>
</dbReference>
<sequence>MEIVDIRHSEFLPDGTAVQLTRAALANNRPKMLHQHDFYELLWVQNGKVRHFKQDGTQDDLTEGALIFVPPTAAHAIQGRGKDAMIVSVAFAPQFIDELGRDYPDLVGHFFWDAPTTIAEHQLSIQQLATLNHAAVAMERRTPNALTASALLVPLLSDLLEDVQPIADSAPEWLIAACHAVRDPEVFRDGAAGFVRVSGRAHAHVSRTCRQYLKQSPSEYVNNIRMEYAARQLVGSSESLSEIAAECGIPNLSHFHKLFLAHNGQTPAQFRRARQRNVIQPSI</sequence>
<dbReference type="PANTHER" id="PTHR43280:SF2">
    <property type="entry name" value="HTH-TYPE TRANSCRIPTIONAL REGULATOR EXSA"/>
    <property type="match status" value="1"/>
</dbReference>
<dbReference type="SUPFAM" id="SSF46689">
    <property type="entry name" value="Homeodomain-like"/>
    <property type="match status" value="1"/>
</dbReference>
<dbReference type="GO" id="GO:0043565">
    <property type="term" value="F:sequence-specific DNA binding"/>
    <property type="evidence" value="ECO:0007669"/>
    <property type="project" value="InterPro"/>
</dbReference>
<keyword evidence="3" id="KW-0804">Transcription</keyword>
<organism evidence="5 6">
    <name type="scientific">Marivivens niveibacter</name>
    <dbReference type="NCBI Taxonomy" id="1930667"/>
    <lineage>
        <taxon>Bacteria</taxon>
        <taxon>Pseudomonadati</taxon>
        <taxon>Pseudomonadota</taxon>
        <taxon>Alphaproteobacteria</taxon>
        <taxon>Rhodobacterales</taxon>
        <taxon>Paracoccaceae</taxon>
        <taxon>Marivivens group</taxon>
        <taxon>Marivivens</taxon>
    </lineage>
</organism>
<comment type="caution">
    <text evidence="5">The sequence shown here is derived from an EMBL/GenBank/DDBJ whole genome shotgun (WGS) entry which is preliminary data.</text>
</comment>
<evidence type="ECO:0000256" key="3">
    <source>
        <dbReference type="ARBA" id="ARBA00023163"/>
    </source>
</evidence>
<dbReference type="Proteomes" id="UP000194664">
    <property type="component" value="Unassembled WGS sequence"/>
</dbReference>
<feature type="domain" description="HTH araC/xylS-type" evidence="4">
    <location>
        <begin position="204"/>
        <end position="273"/>
    </location>
</feature>
<evidence type="ECO:0000256" key="2">
    <source>
        <dbReference type="ARBA" id="ARBA00023125"/>
    </source>
</evidence>
<dbReference type="EMBL" id="MSPP01000003">
    <property type="protein sequence ID" value="OUD09118.1"/>
    <property type="molecule type" value="Genomic_DNA"/>
</dbReference>
<dbReference type="InterPro" id="IPR009057">
    <property type="entry name" value="Homeodomain-like_sf"/>
</dbReference>
<name>A0A251WYB7_9RHOB</name>
<dbReference type="Gene3D" id="2.60.120.10">
    <property type="entry name" value="Jelly Rolls"/>
    <property type="match status" value="1"/>
</dbReference>
<gene>
    <name evidence="5" type="ORF">BVC71_10445</name>
</gene>
<dbReference type="AlphaFoldDB" id="A0A251WYB7"/>
<proteinExistence type="predicted"/>
<keyword evidence="1" id="KW-0805">Transcription regulation</keyword>
<protein>
    <submittedName>
        <fullName evidence="5">AraC family transcriptional regulator</fullName>
    </submittedName>
</protein>
<dbReference type="Pfam" id="PF12833">
    <property type="entry name" value="HTH_18"/>
    <property type="match status" value="1"/>
</dbReference>
<dbReference type="SUPFAM" id="SSF51182">
    <property type="entry name" value="RmlC-like cupins"/>
    <property type="match status" value="1"/>
</dbReference>
<dbReference type="PANTHER" id="PTHR43280">
    <property type="entry name" value="ARAC-FAMILY TRANSCRIPTIONAL REGULATOR"/>
    <property type="match status" value="1"/>
</dbReference>
<dbReference type="InterPro" id="IPR003313">
    <property type="entry name" value="AraC-bd"/>
</dbReference>
<evidence type="ECO:0000256" key="1">
    <source>
        <dbReference type="ARBA" id="ARBA00023015"/>
    </source>
</evidence>
<dbReference type="InterPro" id="IPR018060">
    <property type="entry name" value="HTH_AraC"/>
</dbReference>
<keyword evidence="2" id="KW-0238">DNA-binding</keyword>
<dbReference type="OrthoDB" id="252470at2"/>
<keyword evidence="6" id="KW-1185">Reference proteome</keyword>
<evidence type="ECO:0000313" key="6">
    <source>
        <dbReference type="Proteomes" id="UP000194664"/>
    </source>
</evidence>